<dbReference type="GO" id="GO:0008677">
    <property type="term" value="F:2-dehydropantoate 2-reductase activity"/>
    <property type="evidence" value="ECO:0007669"/>
    <property type="project" value="TreeGrafter"/>
</dbReference>
<dbReference type="Gene3D" id="1.10.1040.10">
    <property type="entry name" value="N-(1-d-carboxylethyl)-l-norvaline Dehydrogenase, domain 2"/>
    <property type="match status" value="1"/>
</dbReference>
<dbReference type="GO" id="GO:0050661">
    <property type="term" value="F:NADP binding"/>
    <property type="evidence" value="ECO:0007669"/>
    <property type="project" value="TreeGrafter"/>
</dbReference>
<evidence type="ECO:0000256" key="3">
    <source>
        <dbReference type="ARBA" id="ARBA00023002"/>
    </source>
</evidence>
<evidence type="ECO:0000259" key="5">
    <source>
        <dbReference type="Pfam" id="PF02558"/>
    </source>
</evidence>
<feature type="compositionally biased region" description="Low complexity" evidence="4">
    <location>
        <begin position="49"/>
        <end position="61"/>
    </location>
</feature>
<sequence length="466" mass="52360">MLAPAGFPPGRVASQRYETVTTSTDARQHPQHPPHHQERGPQEAFLGGTTSTTATATATPAQRPWMNPPPAAEPPQAAQTRPAPRYYVPSVLLPAEAAKAPGAHKIFILGDDERSRFIAHALSGVYDSVERLGWRATVSPRYRNLERLRPSNHRGPPKVGPLAVTPRVLARDDDTHIDQLIVTGHGYEATAAMKSVKHRITEDTTVCLMNDGLGVLEDVRSRVFNGTHDAGPTFLLGHMSHKLAFNRAYDSVRELRHGVTRLTMDTAHVRDQDRAESRLNFVRNMQQVQDLKPSLTPYDQWLRFKLPSVIFDSVVEPVCVLLEMPYQGLLQNPAAQRMLHRLLDEIVLVVDCLPEVEGSAVIRDYLRGNKIRRNMYDQILAKRSHPSALVRRIENGLPTDVDYLNGFFLRQGRLFGLDLPAHHLMTDLIKAKQSMAIERLNSYVPMEEISIPSAQHFRYRTSPPQK</sequence>
<dbReference type="PANTHER" id="PTHR43765:SF2">
    <property type="entry name" value="2-DEHYDROPANTOATE 2-REDUCTASE"/>
    <property type="match status" value="1"/>
</dbReference>
<dbReference type="STRING" id="150374.A0A0M9VWC1"/>
<dbReference type="InterPro" id="IPR050838">
    <property type="entry name" value="Ketopantoate_reductase"/>
</dbReference>
<dbReference type="OrthoDB" id="73846at2759"/>
<dbReference type="InterPro" id="IPR013328">
    <property type="entry name" value="6PGD_dom2"/>
</dbReference>
<keyword evidence="2" id="KW-0521">NADP</keyword>
<comment type="similarity">
    <text evidence="1">Belongs to the ketopantoate reductase family.</text>
</comment>
<gene>
    <name evidence="7" type="ORF">ESCO_001633</name>
</gene>
<proteinExistence type="inferred from homology"/>
<dbReference type="EMBL" id="LGSR01000006">
    <property type="protein sequence ID" value="KOS21902.1"/>
    <property type="molecule type" value="Genomic_DNA"/>
</dbReference>
<evidence type="ECO:0000256" key="4">
    <source>
        <dbReference type="SAM" id="MobiDB-lite"/>
    </source>
</evidence>
<dbReference type="InterPro" id="IPR013752">
    <property type="entry name" value="KPA_reductase"/>
</dbReference>
<accession>A0A0M9VWC1</accession>
<protein>
    <submittedName>
        <fullName evidence="7">Putative 2-dehydropantoate 2-reductase</fullName>
    </submittedName>
</protein>
<dbReference type="Pfam" id="PF08546">
    <property type="entry name" value="ApbA_C"/>
    <property type="match status" value="1"/>
</dbReference>
<dbReference type="SUPFAM" id="SSF48179">
    <property type="entry name" value="6-phosphogluconate dehydrogenase C-terminal domain-like"/>
    <property type="match status" value="1"/>
</dbReference>
<evidence type="ECO:0000259" key="6">
    <source>
        <dbReference type="Pfam" id="PF08546"/>
    </source>
</evidence>
<dbReference type="GO" id="GO:0005739">
    <property type="term" value="C:mitochondrion"/>
    <property type="evidence" value="ECO:0007669"/>
    <property type="project" value="TreeGrafter"/>
</dbReference>
<keyword evidence="3" id="KW-0560">Oxidoreductase</keyword>
<comment type="caution">
    <text evidence="7">The sequence shown here is derived from an EMBL/GenBank/DDBJ whole genome shotgun (WGS) entry which is preliminary data.</text>
</comment>
<reference evidence="7 8" key="1">
    <citation type="submission" date="2015-07" db="EMBL/GenBank/DDBJ databases">
        <title>The genome of the fungus Escovopsis weberi, a specialized disease agent of ant agriculture.</title>
        <authorList>
            <person name="de Man T.J."/>
            <person name="Stajich J.E."/>
            <person name="Kubicek C.P."/>
            <person name="Chenthamara K."/>
            <person name="Atanasova L."/>
            <person name="Druzhinina I.S."/>
            <person name="Birnbaum S."/>
            <person name="Barribeau S.M."/>
            <person name="Teiling C."/>
            <person name="Suen G."/>
            <person name="Currie C."/>
            <person name="Gerardo N.M."/>
        </authorList>
    </citation>
    <scope>NUCLEOTIDE SEQUENCE [LARGE SCALE GENOMIC DNA]</scope>
</reference>
<dbReference type="PANTHER" id="PTHR43765">
    <property type="entry name" value="2-DEHYDROPANTOATE 2-REDUCTASE-RELATED"/>
    <property type="match status" value="1"/>
</dbReference>
<feature type="domain" description="Ketopantoate reductase N-terminal" evidence="5">
    <location>
        <begin position="169"/>
        <end position="230"/>
    </location>
</feature>
<dbReference type="InterPro" id="IPR008927">
    <property type="entry name" value="6-PGluconate_DH-like_C_sf"/>
</dbReference>
<evidence type="ECO:0000313" key="8">
    <source>
        <dbReference type="Proteomes" id="UP000053831"/>
    </source>
</evidence>
<feature type="region of interest" description="Disordered" evidence="4">
    <location>
        <begin position="1"/>
        <end position="81"/>
    </location>
</feature>
<evidence type="ECO:0000256" key="1">
    <source>
        <dbReference type="ARBA" id="ARBA00007870"/>
    </source>
</evidence>
<dbReference type="InterPro" id="IPR013332">
    <property type="entry name" value="KPR_N"/>
</dbReference>
<evidence type="ECO:0000313" key="7">
    <source>
        <dbReference type="EMBL" id="KOS21902.1"/>
    </source>
</evidence>
<keyword evidence="8" id="KW-1185">Reference proteome</keyword>
<dbReference type="Proteomes" id="UP000053831">
    <property type="component" value="Unassembled WGS sequence"/>
</dbReference>
<dbReference type="Pfam" id="PF02558">
    <property type="entry name" value="ApbA"/>
    <property type="match status" value="1"/>
</dbReference>
<feature type="compositionally biased region" description="Polar residues" evidence="4">
    <location>
        <begin position="16"/>
        <end position="25"/>
    </location>
</feature>
<organism evidence="7 8">
    <name type="scientific">Escovopsis weberi</name>
    <dbReference type="NCBI Taxonomy" id="150374"/>
    <lineage>
        <taxon>Eukaryota</taxon>
        <taxon>Fungi</taxon>
        <taxon>Dikarya</taxon>
        <taxon>Ascomycota</taxon>
        <taxon>Pezizomycotina</taxon>
        <taxon>Sordariomycetes</taxon>
        <taxon>Hypocreomycetidae</taxon>
        <taxon>Hypocreales</taxon>
        <taxon>Hypocreaceae</taxon>
        <taxon>Escovopsis</taxon>
    </lineage>
</organism>
<dbReference type="AlphaFoldDB" id="A0A0M9VWC1"/>
<feature type="domain" description="Ketopantoate reductase C-terminal" evidence="6">
    <location>
        <begin position="309"/>
        <end position="433"/>
    </location>
</feature>
<evidence type="ECO:0000256" key="2">
    <source>
        <dbReference type="ARBA" id="ARBA00022857"/>
    </source>
</evidence>
<name>A0A0M9VWC1_ESCWE</name>